<feature type="signal peptide" evidence="1">
    <location>
        <begin position="1"/>
        <end position="25"/>
    </location>
</feature>
<feature type="chain" id="PRO_5046385077" evidence="1">
    <location>
        <begin position="26"/>
        <end position="124"/>
    </location>
</feature>
<sequence length="124" mass="12833">MGVVTRGSTLLMLAAAALLPISAQASSAAPKLKCVTGPVAKQYGKTPWLVYGCEDGKSVLIVSAPANKAVRFSFTFIADEDGYALHGEGQGDKKVTDAAYQDLNAMSESDIAALVSETHKPSGS</sequence>
<comment type="caution">
    <text evidence="2">The sequence shown here is derived from an EMBL/GenBank/DDBJ whole genome shotgun (WGS) entry which is preliminary data.</text>
</comment>
<dbReference type="Proteomes" id="UP001430065">
    <property type="component" value="Unassembled WGS sequence"/>
</dbReference>
<keyword evidence="1" id="KW-0732">Signal</keyword>
<evidence type="ECO:0000313" key="2">
    <source>
        <dbReference type="EMBL" id="MBM7123577.1"/>
    </source>
</evidence>
<protein>
    <submittedName>
        <fullName evidence="2">Uncharacterized protein</fullName>
    </submittedName>
</protein>
<gene>
    <name evidence="2" type="ORF">ISP20_20600</name>
</gene>
<organism evidence="2 3">
    <name type="scientific">Dyella kyungheensis</name>
    <dbReference type="NCBI Taxonomy" id="1242174"/>
    <lineage>
        <taxon>Bacteria</taxon>
        <taxon>Pseudomonadati</taxon>
        <taxon>Pseudomonadota</taxon>
        <taxon>Gammaproteobacteria</taxon>
        <taxon>Lysobacterales</taxon>
        <taxon>Rhodanobacteraceae</taxon>
        <taxon>Dyella</taxon>
    </lineage>
</organism>
<evidence type="ECO:0000313" key="3">
    <source>
        <dbReference type="Proteomes" id="UP001430065"/>
    </source>
</evidence>
<evidence type="ECO:0000256" key="1">
    <source>
        <dbReference type="SAM" id="SignalP"/>
    </source>
</evidence>
<reference evidence="2 3" key="1">
    <citation type="submission" date="2020-10" db="EMBL/GenBank/DDBJ databases">
        <title>Phylogeny of dyella-like bacteria.</title>
        <authorList>
            <person name="Fu J."/>
        </authorList>
    </citation>
    <scope>NUCLEOTIDE SEQUENCE [LARGE SCALE GENOMIC DNA]</scope>
    <source>
        <strain evidence="2 3">THG-B117</strain>
    </source>
</reference>
<dbReference type="EMBL" id="JADIKC010000013">
    <property type="protein sequence ID" value="MBM7123577.1"/>
    <property type="molecule type" value="Genomic_DNA"/>
</dbReference>
<proteinExistence type="predicted"/>
<name>A0ABS2JX28_9GAMM</name>
<dbReference type="RefSeq" id="WP_204638099.1">
    <property type="nucleotide sequence ID" value="NZ_JADIKC010000013.1"/>
</dbReference>
<accession>A0ABS2JX28</accession>
<keyword evidence="3" id="KW-1185">Reference proteome</keyword>